<organism evidence="1 2">
    <name type="scientific">Apatococcus lobatus</name>
    <dbReference type="NCBI Taxonomy" id="904363"/>
    <lineage>
        <taxon>Eukaryota</taxon>
        <taxon>Viridiplantae</taxon>
        <taxon>Chlorophyta</taxon>
        <taxon>core chlorophytes</taxon>
        <taxon>Trebouxiophyceae</taxon>
        <taxon>Chlorellales</taxon>
        <taxon>Chlorellaceae</taxon>
        <taxon>Apatococcus</taxon>
    </lineage>
</organism>
<sequence>MSGASVASLHQPHLLLGIHFSSAGRPWQYNLAYSVNHPGFVIQYGKKVLPLLATCNAATFPARYMLPALHAWITQNMVLLGQAGCGADASHVLSMA</sequence>
<reference evidence="1 2" key="1">
    <citation type="journal article" date="2024" name="Nat. Commun.">
        <title>Phylogenomics reveals the evolutionary origins of lichenization in chlorophyte algae.</title>
        <authorList>
            <person name="Puginier C."/>
            <person name="Libourel C."/>
            <person name="Otte J."/>
            <person name="Skaloud P."/>
            <person name="Haon M."/>
            <person name="Grisel S."/>
            <person name="Petersen M."/>
            <person name="Berrin J.G."/>
            <person name="Delaux P.M."/>
            <person name="Dal Grande F."/>
            <person name="Keller J."/>
        </authorList>
    </citation>
    <scope>NUCLEOTIDE SEQUENCE [LARGE SCALE GENOMIC DNA]</scope>
    <source>
        <strain evidence="1 2">SAG 2145</strain>
    </source>
</reference>
<evidence type="ECO:0000313" key="1">
    <source>
        <dbReference type="EMBL" id="KAK9822583.1"/>
    </source>
</evidence>
<dbReference type="AlphaFoldDB" id="A0AAW1QMV5"/>
<evidence type="ECO:0000313" key="2">
    <source>
        <dbReference type="Proteomes" id="UP001438707"/>
    </source>
</evidence>
<proteinExistence type="predicted"/>
<keyword evidence="2" id="KW-1185">Reference proteome</keyword>
<dbReference type="EMBL" id="JALJOS010000031">
    <property type="protein sequence ID" value="KAK9822583.1"/>
    <property type="molecule type" value="Genomic_DNA"/>
</dbReference>
<dbReference type="Proteomes" id="UP001438707">
    <property type="component" value="Unassembled WGS sequence"/>
</dbReference>
<gene>
    <name evidence="1" type="ORF">WJX74_007310</name>
</gene>
<accession>A0AAW1QMV5</accession>
<comment type="caution">
    <text evidence="1">The sequence shown here is derived from an EMBL/GenBank/DDBJ whole genome shotgun (WGS) entry which is preliminary data.</text>
</comment>
<protein>
    <submittedName>
        <fullName evidence="1">Uncharacterized protein</fullName>
    </submittedName>
</protein>
<name>A0AAW1QMV5_9CHLO</name>